<sequence>MEYINEININEAIIHILDNNADEPVLNEYPLELTEEVYNFIFKHIQRCLKDEELKYAIFNKERNIVKEVCQEYLNGENSLTNVSKELASQMFILMRSKGSIPSCDLLTVSFTTEYGAFIGVFKMDYIKNYMHNVEFVDGKIGIDIVPQFTGLPSSSSRIQKCAFIKAMASDNPYDLLVIDKQSKNNKENKEYGTNYFIDNFLGCTIIENERDKTKQFLKVAEKWTQNALNENAESQEIVRREVKKRLREEDSIDLNNFAEEVFKGDESLKENFRTFAIESGVSETVDLDKQWVEKKLKRVRLKIDKDIDLYISEEAYNDINKFEIERVGDGSINMKIKHIINYTEK</sequence>
<reference evidence="1 2" key="1">
    <citation type="journal article" date="2019" name="Int. J. Syst. Evol. Microbiol.">
        <title>The Global Catalogue of Microorganisms (GCM) 10K type strain sequencing project: providing services to taxonomists for standard genome sequencing and annotation.</title>
        <authorList>
            <consortium name="The Broad Institute Genomics Platform"/>
            <consortium name="The Broad Institute Genome Sequencing Center for Infectious Disease"/>
            <person name="Wu L."/>
            <person name="Ma J."/>
        </authorList>
    </citation>
    <scope>NUCLEOTIDE SEQUENCE [LARGE SCALE GENOMIC DNA]</scope>
    <source>
        <strain evidence="1 2">JCM 1417</strain>
    </source>
</reference>
<accession>A0ABN1KT73</accession>
<gene>
    <name evidence="1" type="ORF">GCM10008908_26680</name>
</gene>
<dbReference type="RefSeq" id="WP_343826928.1">
    <property type="nucleotide sequence ID" value="NZ_BAAACI010000006.1"/>
</dbReference>
<proteinExistence type="predicted"/>
<dbReference type="Proteomes" id="UP001501047">
    <property type="component" value="Unassembled WGS sequence"/>
</dbReference>
<evidence type="ECO:0000313" key="2">
    <source>
        <dbReference type="Proteomes" id="UP001501047"/>
    </source>
</evidence>
<dbReference type="InterPro" id="IPR007358">
    <property type="entry name" value="Nucleoid_associated_NdpA"/>
</dbReference>
<comment type="caution">
    <text evidence="1">The sequence shown here is derived from an EMBL/GenBank/DDBJ whole genome shotgun (WGS) entry which is preliminary data.</text>
</comment>
<keyword evidence="2" id="KW-1185">Reference proteome</keyword>
<dbReference type="EMBL" id="BAAACI010000006">
    <property type="protein sequence ID" value="GAA0775322.1"/>
    <property type="molecule type" value="Genomic_DNA"/>
</dbReference>
<dbReference type="Pfam" id="PF04245">
    <property type="entry name" value="NA37"/>
    <property type="match status" value="1"/>
</dbReference>
<protein>
    <submittedName>
        <fullName evidence="1">Nucleoid-associated protein</fullName>
    </submittedName>
</protein>
<name>A0ABN1KT73_CLOSU</name>
<organism evidence="1 2">
    <name type="scientific">Clostridium subterminale</name>
    <dbReference type="NCBI Taxonomy" id="1550"/>
    <lineage>
        <taxon>Bacteria</taxon>
        <taxon>Bacillati</taxon>
        <taxon>Bacillota</taxon>
        <taxon>Clostridia</taxon>
        <taxon>Eubacteriales</taxon>
        <taxon>Clostridiaceae</taxon>
        <taxon>Clostridium</taxon>
    </lineage>
</organism>
<evidence type="ECO:0000313" key="1">
    <source>
        <dbReference type="EMBL" id="GAA0775322.1"/>
    </source>
</evidence>